<reference evidence="10 11" key="1">
    <citation type="submission" date="2020-07" db="EMBL/GenBank/DDBJ databases">
        <title>Sequencing the genomes of 1000 actinobacteria strains.</title>
        <authorList>
            <person name="Klenk H.-P."/>
        </authorList>
    </citation>
    <scope>NUCLEOTIDE SEQUENCE [LARGE SCALE GENOMIC DNA]</scope>
    <source>
        <strain evidence="10 11">DSM 45927</strain>
    </source>
</reference>
<keyword evidence="6 7" id="KW-0472">Membrane</keyword>
<sequence length="299" mass="32154">MSAAIRTPRPPAAPGRPAPAAARPRRLPRPTPGGVLAAVLGVFLAVVWLMPLVWAVLTSLKPEAETTAVPLRWLPLEPTFAAYQAVIERGDLQRWLLNSVVVSVLVTALTLVVCVLAAYACSKTEFPGRSWLFALFVAGILVPPQALIVPLFDQMSVLGMVDTYWGVALPQVVAPVMVFILKRFFDAIPRDYEEAARLDGAGHLRVLWSVVVPMSGPVLAAVGIFTFVQAWNNFLWPFVATADPALMTVPVGLGTVQGSYGIQYAQEMAAAVLGALPLIAVFLLFQRHVVRGVTDAGLK</sequence>
<comment type="subcellular location">
    <subcellularLocation>
        <location evidence="1 7">Cell membrane</location>
        <topology evidence="1 7">Multi-pass membrane protein</topology>
    </subcellularLocation>
</comment>
<evidence type="ECO:0000256" key="5">
    <source>
        <dbReference type="ARBA" id="ARBA00022989"/>
    </source>
</evidence>
<dbReference type="EMBL" id="JACCFO010000001">
    <property type="protein sequence ID" value="NYI95387.1"/>
    <property type="molecule type" value="Genomic_DNA"/>
</dbReference>
<dbReference type="SUPFAM" id="SSF161098">
    <property type="entry name" value="MetI-like"/>
    <property type="match status" value="1"/>
</dbReference>
<evidence type="ECO:0000256" key="7">
    <source>
        <dbReference type="RuleBase" id="RU363032"/>
    </source>
</evidence>
<feature type="transmembrane region" description="Helical" evidence="7">
    <location>
        <begin position="95"/>
        <end position="119"/>
    </location>
</feature>
<evidence type="ECO:0000256" key="1">
    <source>
        <dbReference type="ARBA" id="ARBA00004651"/>
    </source>
</evidence>
<evidence type="ECO:0000313" key="10">
    <source>
        <dbReference type="EMBL" id="NYI95387.1"/>
    </source>
</evidence>
<feature type="transmembrane region" description="Helical" evidence="7">
    <location>
        <begin position="164"/>
        <end position="185"/>
    </location>
</feature>
<evidence type="ECO:0000256" key="6">
    <source>
        <dbReference type="ARBA" id="ARBA00023136"/>
    </source>
</evidence>
<dbReference type="PROSITE" id="PS50928">
    <property type="entry name" value="ABC_TM1"/>
    <property type="match status" value="1"/>
</dbReference>
<feature type="transmembrane region" description="Helical" evidence="7">
    <location>
        <begin position="206"/>
        <end position="228"/>
    </location>
</feature>
<evidence type="ECO:0000313" key="11">
    <source>
        <dbReference type="Proteomes" id="UP000575985"/>
    </source>
</evidence>
<dbReference type="GO" id="GO:0005886">
    <property type="term" value="C:plasma membrane"/>
    <property type="evidence" value="ECO:0007669"/>
    <property type="project" value="UniProtKB-SubCell"/>
</dbReference>
<evidence type="ECO:0000259" key="9">
    <source>
        <dbReference type="PROSITE" id="PS50928"/>
    </source>
</evidence>
<name>A0A853BL48_9ACTN</name>
<dbReference type="RefSeq" id="WP_179766911.1">
    <property type="nucleotide sequence ID" value="NZ_JACCFO010000001.1"/>
</dbReference>
<feature type="transmembrane region" description="Helical" evidence="7">
    <location>
        <begin position="33"/>
        <end position="57"/>
    </location>
</feature>
<feature type="transmembrane region" description="Helical" evidence="7">
    <location>
        <begin position="131"/>
        <end position="152"/>
    </location>
</feature>
<keyword evidence="10" id="KW-0762">Sugar transport</keyword>
<keyword evidence="4 7" id="KW-0812">Transmembrane</keyword>
<evidence type="ECO:0000256" key="4">
    <source>
        <dbReference type="ARBA" id="ARBA00022692"/>
    </source>
</evidence>
<keyword evidence="5 7" id="KW-1133">Transmembrane helix</keyword>
<proteinExistence type="inferred from homology"/>
<dbReference type="PANTHER" id="PTHR43744">
    <property type="entry name" value="ABC TRANSPORTER PERMEASE PROTEIN MG189-RELATED-RELATED"/>
    <property type="match status" value="1"/>
</dbReference>
<dbReference type="AlphaFoldDB" id="A0A853BL48"/>
<keyword evidence="2 7" id="KW-0813">Transport</keyword>
<feature type="compositionally biased region" description="Pro residues" evidence="8">
    <location>
        <begin position="8"/>
        <end position="17"/>
    </location>
</feature>
<dbReference type="Proteomes" id="UP000575985">
    <property type="component" value="Unassembled WGS sequence"/>
</dbReference>
<dbReference type="GO" id="GO:0055085">
    <property type="term" value="P:transmembrane transport"/>
    <property type="evidence" value="ECO:0007669"/>
    <property type="project" value="InterPro"/>
</dbReference>
<dbReference type="CDD" id="cd06261">
    <property type="entry name" value="TM_PBP2"/>
    <property type="match status" value="1"/>
</dbReference>
<comment type="similarity">
    <text evidence="7">Belongs to the binding-protein-dependent transport system permease family.</text>
</comment>
<feature type="domain" description="ABC transmembrane type-1" evidence="9">
    <location>
        <begin position="96"/>
        <end position="285"/>
    </location>
</feature>
<dbReference type="Pfam" id="PF00528">
    <property type="entry name" value="BPD_transp_1"/>
    <property type="match status" value="1"/>
</dbReference>
<organism evidence="10 11">
    <name type="scientific">Streptomonospora nanhaiensis</name>
    <dbReference type="NCBI Taxonomy" id="1323731"/>
    <lineage>
        <taxon>Bacteria</taxon>
        <taxon>Bacillati</taxon>
        <taxon>Actinomycetota</taxon>
        <taxon>Actinomycetes</taxon>
        <taxon>Streptosporangiales</taxon>
        <taxon>Nocardiopsidaceae</taxon>
        <taxon>Streptomonospora</taxon>
    </lineage>
</organism>
<accession>A0A853BL48</accession>
<dbReference type="InterPro" id="IPR035906">
    <property type="entry name" value="MetI-like_sf"/>
</dbReference>
<dbReference type="PANTHER" id="PTHR43744:SF12">
    <property type="entry name" value="ABC TRANSPORTER PERMEASE PROTEIN MG189-RELATED"/>
    <property type="match status" value="1"/>
</dbReference>
<comment type="caution">
    <text evidence="10">The sequence shown here is derived from an EMBL/GenBank/DDBJ whole genome shotgun (WGS) entry which is preliminary data.</text>
</comment>
<dbReference type="Gene3D" id="1.10.3720.10">
    <property type="entry name" value="MetI-like"/>
    <property type="match status" value="1"/>
</dbReference>
<keyword evidence="11" id="KW-1185">Reference proteome</keyword>
<evidence type="ECO:0000256" key="2">
    <source>
        <dbReference type="ARBA" id="ARBA00022448"/>
    </source>
</evidence>
<evidence type="ECO:0000256" key="8">
    <source>
        <dbReference type="SAM" id="MobiDB-lite"/>
    </source>
</evidence>
<feature type="region of interest" description="Disordered" evidence="8">
    <location>
        <begin position="1"/>
        <end position="26"/>
    </location>
</feature>
<dbReference type="InterPro" id="IPR000515">
    <property type="entry name" value="MetI-like"/>
</dbReference>
<keyword evidence="3" id="KW-1003">Cell membrane</keyword>
<evidence type="ECO:0000256" key="3">
    <source>
        <dbReference type="ARBA" id="ARBA00022475"/>
    </source>
</evidence>
<feature type="transmembrane region" description="Helical" evidence="7">
    <location>
        <begin position="268"/>
        <end position="285"/>
    </location>
</feature>
<gene>
    <name evidence="10" type="ORF">HNR12_001664</name>
</gene>
<protein>
    <submittedName>
        <fullName evidence="10">Multiple sugar transport system permease protein</fullName>
    </submittedName>
</protein>